<keyword evidence="5" id="KW-1185">Reference proteome</keyword>
<dbReference type="PANTHER" id="PTHR30344:SF1">
    <property type="entry name" value="6-PHOSPHOGLUCONOLACTONASE"/>
    <property type="match status" value="1"/>
</dbReference>
<dbReference type="InterPro" id="IPR015943">
    <property type="entry name" value="WD40/YVTN_repeat-like_dom_sf"/>
</dbReference>
<feature type="chain" id="PRO_5045051825" evidence="3">
    <location>
        <begin position="23"/>
        <end position="369"/>
    </location>
</feature>
<reference evidence="4 5" key="1">
    <citation type="submission" date="2021-11" db="EMBL/GenBank/DDBJ databases">
        <title>Genomic of Niabella pedocola.</title>
        <authorList>
            <person name="Wu T."/>
        </authorList>
    </citation>
    <scope>NUCLEOTIDE SEQUENCE [LARGE SCALE GENOMIC DNA]</scope>
    <source>
        <strain evidence="4 5">JCM 31011</strain>
    </source>
</reference>
<accession>A0ABS8PLM6</accession>
<comment type="similarity">
    <text evidence="1">Belongs to the cycloisomerase 2 family.</text>
</comment>
<dbReference type="PANTHER" id="PTHR30344">
    <property type="entry name" value="6-PHOSPHOGLUCONOLACTONASE-RELATED"/>
    <property type="match status" value="1"/>
</dbReference>
<keyword evidence="3" id="KW-0732">Signal</keyword>
<dbReference type="InterPro" id="IPR011048">
    <property type="entry name" value="Haem_d1_sf"/>
</dbReference>
<dbReference type="Gene3D" id="2.130.10.10">
    <property type="entry name" value="YVTN repeat-like/Quinoprotein amine dehydrogenase"/>
    <property type="match status" value="1"/>
</dbReference>
<evidence type="ECO:0000313" key="4">
    <source>
        <dbReference type="EMBL" id="MCD2422008.1"/>
    </source>
</evidence>
<evidence type="ECO:0000313" key="5">
    <source>
        <dbReference type="Proteomes" id="UP001199816"/>
    </source>
</evidence>
<dbReference type="Pfam" id="PF10282">
    <property type="entry name" value="Lactonase"/>
    <property type="match status" value="1"/>
</dbReference>
<sequence length="369" mass="40507">MKSFFFALLMLSLAATMNAAFGQYLVVGTYTHQNSSSKGIYIYDFDPQTGDLKIAGETATTNPSYQVIAANRQFVYSVNETPEGGISAFAIDPNTGKLTFLNSVKSMGDDPCYLEIDRSGKWLFVSNYSSGSFAIYNIQKDGSLGSLSQVIKHEGSGPDSSRQQAPHVHSTTIAPDNRFLFVCDLGTDKIVTYPFNATTGKVDTVKAFFIHTAPGAGPRHMVISTNKKFVYNVDEMFGTVNVYTLRKGRLQLLQTENALNAEKGKAAGADIHLSPNGQFLYVSQRSNSTIEVYKTDRKTGKIRFVGSQSTNGNFPRNFTIHPSGRWLIAANQKSDNITVFKIDPETGMPEPTGKEIRTGIPVSLKWVLK</sequence>
<gene>
    <name evidence="4" type="ORF">LQ567_04495</name>
</gene>
<name>A0ABS8PLM6_9BACT</name>
<feature type="signal peptide" evidence="3">
    <location>
        <begin position="1"/>
        <end position="22"/>
    </location>
</feature>
<dbReference type="InterPro" id="IPR050282">
    <property type="entry name" value="Cycloisomerase_2"/>
</dbReference>
<dbReference type="EMBL" id="JAJNEC010000004">
    <property type="protein sequence ID" value="MCD2422008.1"/>
    <property type="molecule type" value="Genomic_DNA"/>
</dbReference>
<protein>
    <submittedName>
        <fullName evidence="4">Lactonase family protein</fullName>
    </submittedName>
</protein>
<dbReference type="Proteomes" id="UP001199816">
    <property type="component" value="Unassembled WGS sequence"/>
</dbReference>
<dbReference type="RefSeq" id="WP_231002912.1">
    <property type="nucleotide sequence ID" value="NZ_JAJNEC010000004.1"/>
</dbReference>
<comment type="caution">
    <text evidence="4">The sequence shown here is derived from an EMBL/GenBank/DDBJ whole genome shotgun (WGS) entry which is preliminary data.</text>
</comment>
<organism evidence="4 5">
    <name type="scientific">Niabella pedocola</name>
    <dbReference type="NCBI Taxonomy" id="1752077"/>
    <lineage>
        <taxon>Bacteria</taxon>
        <taxon>Pseudomonadati</taxon>
        <taxon>Bacteroidota</taxon>
        <taxon>Chitinophagia</taxon>
        <taxon>Chitinophagales</taxon>
        <taxon>Chitinophagaceae</taxon>
        <taxon>Niabella</taxon>
    </lineage>
</organism>
<dbReference type="SUPFAM" id="SSF51004">
    <property type="entry name" value="C-terminal (heme d1) domain of cytochrome cd1-nitrite reductase"/>
    <property type="match status" value="1"/>
</dbReference>
<proteinExistence type="inferred from homology"/>
<evidence type="ECO:0000256" key="1">
    <source>
        <dbReference type="ARBA" id="ARBA00005564"/>
    </source>
</evidence>
<keyword evidence="2" id="KW-0119">Carbohydrate metabolism</keyword>
<evidence type="ECO:0000256" key="3">
    <source>
        <dbReference type="SAM" id="SignalP"/>
    </source>
</evidence>
<dbReference type="InterPro" id="IPR019405">
    <property type="entry name" value="Lactonase_7-beta_prop"/>
</dbReference>
<evidence type="ECO:0000256" key="2">
    <source>
        <dbReference type="ARBA" id="ARBA00022526"/>
    </source>
</evidence>
<keyword evidence="2" id="KW-0313">Glucose metabolism</keyword>